<reference evidence="1 2" key="2">
    <citation type="submission" date="2013-02" db="EMBL/GenBank/DDBJ databases">
        <title>The Genome Sequence of Plasmodium falciparum Palo Alto/Uganda.</title>
        <authorList>
            <consortium name="The Broad Institute Genome Sequencing Platform"/>
            <consortium name="The Broad Institute Genome Sequencing Center for Infectious Disease"/>
            <person name="Neafsey D."/>
            <person name="Cheeseman I."/>
            <person name="Volkman S."/>
            <person name="Adams J."/>
            <person name="Walker B."/>
            <person name="Young S.K."/>
            <person name="Zeng Q."/>
            <person name="Gargeya S."/>
            <person name="Fitzgerald M."/>
            <person name="Haas B."/>
            <person name="Abouelleil A."/>
            <person name="Alvarado L."/>
            <person name="Arachchi H.M."/>
            <person name="Berlin A.M."/>
            <person name="Chapman S.B."/>
            <person name="Dewar J."/>
            <person name="Goldberg J."/>
            <person name="Griggs A."/>
            <person name="Gujja S."/>
            <person name="Hansen M."/>
            <person name="Howarth C."/>
            <person name="Imamovic A."/>
            <person name="Larimer J."/>
            <person name="McCowan C."/>
            <person name="Murphy C."/>
            <person name="Neiman D."/>
            <person name="Pearson M."/>
            <person name="Priest M."/>
            <person name="Roberts A."/>
            <person name="Saif S."/>
            <person name="Shea T."/>
            <person name="Sisk P."/>
            <person name="Sykes S."/>
            <person name="Wortman J."/>
            <person name="Nusbaum C."/>
            <person name="Birren B."/>
        </authorList>
    </citation>
    <scope>NUCLEOTIDE SEQUENCE [LARGE SCALE GENOMIC DNA]</scope>
    <source>
        <strain evidence="1 2">Palo Alto/Uganda</strain>
    </source>
</reference>
<evidence type="ECO:0000313" key="2">
    <source>
        <dbReference type="Proteomes" id="UP000019103"/>
    </source>
</evidence>
<feature type="non-terminal residue" evidence="1">
    <location>
        <position position="1"/>
    </location>
</feature>
<dbReference type="InterPro" id="IPR006994">
    <property type="entry name" value="TCF25/Rqc1"/>
</dbReference>
<evidence type="ECO:0000313" key="1">
    <source>
        <dbReference type="EMBL" id="ETW57394.1"/>
    </source>
</evidence>
<organism evidence="1 2">
    <name type="scientific">Plasmodium falciparum (isolate Palo Alto / Uganda)</name>
    <dbReference type="NCBI Taxonomy" id="57270"/>
    <lineage>
        <taxon>Eukaryota</taxon>
        <taxon>Sar</taxon>
        <taxon>Alveolata</taxon>
        <taxon>Apicomplexa</taxon>
        <taxon>Aconoidasida</taxon>
        <taxon>Haemosporida</taxon>
        <taxon>Plasmodiidae</taxon>
        <taxon>Plasmodium</taxon>
        <taxon>Plasmodium (Laverania)</taxon>
    </lineage>
</organism>
<proteinExistence type="predicted"/>
<dbReference type="GO" id="GO:1990112">
    <property type="term" value="C:RQC complex"/>
    <property type="evidence" value="ECO:0007669"/>
    <property type="project" value="TreeGrafter"/>
</dbReference>
<dbReference type="Proteomes" id="UP000019103">
    <property type="component" value="Unassembled WGS sequence"/>
</dbReference>
<protein>
    <submittedName>
        <fullName evidence="1">Uncharacterized protein</fullName>
    </submittedName>
</protein>
<sequence>SQEIDEVRKEYCQKIALLDINKYKHVRVGEFKSHNYLLPDFLMEKNRSYTPNVTNRASDYYISLNSNLLIAFFQSLLPWYQVDYN</sequence>
<accession>W4J5S1</accession>
<dbReference type="PANTHER" id="PTHR22684:SF0">
    <property type="entry name" value="RIBOSOME QUALITY CONTROL COMPLEX SUBUNIT TCF25"/>
    <property type="match status" value="1"/>
</dbReference>
<dbReference type="PANTHER" id="PTHR22684">
    <property type="entry name" value="NULP1-RELATED"/>
    <property type="match status" value="1"/>
</dbReference>
<dbReference type="AlphaFoldDB" id="W4J5S1"/>
<feature type="non-terminal residue" evidence="1">
    <location>
        <position position="85"/>
    </location>
</feature>
<dbReference type="EMBL" id="KI927257">
    <property type="protein sequence ID" value="ETW57394.1"/>
    <property type="molecule type" value="Genomic_DNA"/>
</dbReference>
<gene>
    <name evidence="1" type="ORF">PFUGPA_00612</name>
</gene>
<name>W4J5S1_PLAFP</name>
<reference evidence="1 2" key="1">
    <citation type="submission" date="2013-02" db="EMBL/GenBank/DDBJ databases">
        <title>The Genome Annotation of Plasmodium falciparum Palo Alto/Uganda.</title>
        <authorList>
            <consortium name="The Broad Institute Genome Sequencing Platform"/>
            <consortium name="The Broad Institute Genome Sequencing Center for Infectious Disease"/>
            <person name="Neafsey D."/>
            <person name="Hoffman S."/>
            <person name="Volkman S."/>
            <person name="Rosenthal P."/>
            <person name="Walker B."/>
            <person name="Young S.K."/>
            <person name="Zeng Q."/>
            <person name="Gargeya S."/>
            <person name="Fitzgerald M."/>
            <person name="Haas B."/>
            <person name="Abouelleil A."/>
            <person name="Allen A.W."/>
            <person name="Alvarado L."/>
            <person name="Arachchi H.M."/>
            <person name="Berlin A.M."/>
            <person name="Chapman S.B."/>
            <person name="Gainer-Dewar J."/>
            <person name="Goldberg J."/>
            <person name="Griggs A."/>
            <person name="Gujja S."/>
            <person name="Hansen M."/>
            <person name="Howarth C."/>
            <person name="Imamovic A."/>
            <person name="Ireland A."/>
            <person name="Larimer J."/>
            <person name="McCowan C."/>
            <person name="Murphy C."/>
            <person name="Pearson M."/>
            <person name="Poon T.W."/>
            <person name="Priest M."/>
            <person name="Roberts A."/>
            <person name="Saif S."/>
            <person name="Shea T."/>
            <person name="Sisk P."/>
            <person name="Sykes S."/>
            <person name="Wortman J."/>
            <person name="Nusbaum C."/>
            <person name="Birren B."/>
        </authorList>
    </citation>
    <scope>NUCLEOTIDE SEQUENCE [LARGE SCALE GENOMIC DNA]</scope>
    <source>
        <strain evidence="1 2">Palo Alto/Uganda</strain>
    </source>
</reference>